<dbReference type="GO" id="GO:0046026">
    <property type="term" value="F:precorrin-4 C11-methyltransferase activity"/>
    <property type="evidence" value="ECO:0007669"/>
    <property type="project" value="InterPro"/>
</dbReference>
<dbReference type="PROSITE" id="PS00840">
    <property type="entry name" value="SUMT_2"/>
    <property type="match status" value="1"/>
</dbReference>
<evidence type="ECO:0000256" key="4">
    <source>
        <dbReference type="ARBA" id="ARBA00022603"/>
    </source>
</evidence>
<evidence type="ECO:0000256" key="1">
    <source>
        <dbReference type="ARBA" id="ARBA00004953"/>
    </source>
</evidence>
<evidence type="ECO:0000313" key="9">
    <source>
        <dbReference type="EMBL" id="QAA31009.1"/>
    </source>
</evidence>
<dbReference type="Proteomes" id="UP000286268">
    <property type="component" value="Chromosome"/>
</dbReference>
<evidence type="ECO:0000256" key="3">
    <source>
        <dbReference type="ARBA" id="ARBA00022573"/>
    </source>
</evidence>
<evidence type="ECO:0000313" key="10">
    <source>
        <dbReference type="Proteomes" id="UP000286268"/>
    </source>
</evidence>
<dbReference type="PANTHER" id="PTHR45790:SF4">
    <property type="entry name" value="COBALT-PRECORRIN-4 C(11)-METHYLTRANSFERASE"/>
    <property type="match status" value="1"/>
</dbReference>
<dbReference type="KEGG" id="cmah:C1I91_04660"/>
<dbReference type="EMBL" id="CP025746">
    <property type="protein sequence ID" value="QAA31009.1"/>
    <property type="molecule type" value="Genomic_DNA"/>
</dbReference>
<dbReference type="Gene3D" id="3.40.1010.10">
    <property type="entry name" value="Cobalt-precorrin-4 Transmethylase, Domain 1"/>
    <property type="match status" value="1"/>
</dbReference>
<evidence type="ECO:0000256" key="5">
    <source>
        <dbReference type="ARBA" id="ARBA00022679"/>
    </source>
</evidence>
<dbReference type="SUPFAM" id="SSF53790">
    <property type="entry name" value="Tetrapyrrole methylase"/>
    <property type="match status" value="1"/>
</dbReference>
<comment type="similarity">
    <text evidence="2 7">Belongs to the precorrin methyltransferase family.</text>
</comment>
<evidence type="ECO:0000256" key="2">
    <source>
        <dbReference type="ARBA" id="ARBA00005879"/>
    </source>
</evidence>
<dbReference type="GO" id="GO:0009236">
    <property type="term" value="P:cobalamin biosynthetic process"/>
    <property type="evidence" value="ECO:0007669"/>
    <property type="project" value="UniProtKB-UniPathway"/>
</dbReference>
<keyword evidence="6" id="KW-0949">S-adenosyl-L-methionine</keyword>
<dbReference type="UniPathway" id="UPA00148"/>
<dbReference type="AlphaFoldDB" id="A0A3R5X057"/>
<comment type="pathway">
    <text evidence="1">Cofactor biosynthesis; adenosylcobalamin biosynthesis.</text>
</comment>
<evidence type="ECO:0000259" key="8">
    <source>
        <dbReference type="Pfam" id="PF00590"/>
    </source>
</evidence>
<dbReference type="InterPro" id="IPR014776">
    <property type="entry name" value="4pyrrole_Mease_sub2"/>
</dbReference>
<dbReference type="Pfam" id="PF00590">
    <property type="entry name" value="TP_methylase"/>
    <property type="match status" value="1"/>
</dbReference>
<keyword evidence="5 7" id="KW-0808">Transferase</keyword>
<dbReference type="PANTHER" id="PTHR45790">
    <property type="entry name" value="SIROHEME SYNTHASE-RELATED"/>
    <property type="match status" value="1"/>
</dbReference>
<dbReference type="CDD" id="cd11641">
    <property type="entry name" value="Precorrin-4_C11-MT"/>
    <property type="match status" value="1"/>
</dbReference>
<dbReference type="InterPro" id="IPR035996">
    <property type="entry name" value="4pyrrol_Methylase_sf"/>
</dbReference>
<sequence>MREMVYFIGAGPGDADLITVKGRDILSKADVVIYAGSLVSKEHLEFCKEGVRIFNSAMMNLDEVIEVIKQSEDKGKMVVRLHTGDPSIYGAIKEQMDELKTLGIDYEVIPGVSSFTAAAAAIKSEFTLPKVTQTVILTRVEGRTPVPEGEDLEALAKIGASMAIFLSISMIDKVVAKLRRGYGRNVPIVVVERATWEDERVIYGTLDDISEKVKAANITKCAQILVGDFIDCDYEKSKLYDKSFTHMFREGINEDSSDLHK</sequence>
<name>A0A3R5X057_9CLOT</name>
<keyword evidence="4 7" id="KW-0489">Methyltransferase</keyword>
<accession>A0A3R5X057</accession>
<organism evidence="9 10">
    <name type="scientific">Clostridium manihotivorum</name>
    <dbReference type="NCBI Taxonomy" id="2320868"/>
    <lineage>
        <taxon>Bacteria</taxon>
        <taxon>Bacillati</taxon>
        <taxon>Bacillota</taxon>
        <taxon>Clostridia</taxon>
        <taxon>Eubacteriales</taxon>
        <taxon>Clostridiaceae</taxon>
        <taxon>Clostridium</taxon>
    </lineage>
</organism>
<gene>
    <name evidence="9" type="primary">cobM</name>
    <name evidence="9" type="ORF">C1I91_04660</name>
</gene>
<dbReference type="InterPro" id="IPR014777">
    <property type="entry name" value="4pyrrole_Mease_sub1"/>
</dbReference>
<reference evidence="9 10" key="1">
    <citation type="submission" date="2018-01" db="EMBL/GenBank/DDBJ databases">
        <title>Genome Sequencing and Assembly of Anaerobacter polyendosporus strain CT4.</title>
        <authorList>
            <person name="Tachaapaikoon C."/>
            <person name="Sutheeworapong S."/>
            <person name="Jenjaroenpun P."/>
            <person name="Wongsurawat T."/>
            <person name="Nookeaw I."/>
            <person name="Cheawchanlertfa P."/>
            <person name="Kosugi A."/>
            <person name="Cheevadhanarak S."/>
            <person name="Ratanakhanokchai K."/>
        </authorList>
    </citation>
    <scope>NUCLEOTIDE SEQUENCE [LARGE SCALE GENOMIC DNA]</scope>
    <source>
        <strain evidence="9 10">CT4</strain>
    </source>
</reference>
<dbReference type="InterPro" id="IPR003043">
    <property type="entry name" value="Uropor_MeTrfase_CS"/>
</dbReference>
<keyword evidence="10" id="KW-1185">Reference proteome</keyword>
<protein>
    <submittedName>
        <fullName evidence="9">Precorrin-4 C(11)-methyltransferase</fullName>
    </submittedName>
</protein>
<keyword evidence="3" id="KW-0169">Cobalamin biosynthesis</keyword>
<dbReference type="Gene3D" id="3.30.950.10">
    <property type="entry name" value="Methyltransferase, Cobalt-precorrin-4 Transmethylase, Domain 2"/>
    <property type="match status" value="1"/>
</dbReference>
<evidence type="ECO:0000256" key="6">
    <source>
        <dbReference type="ARBA" id="ARBA00022691"/>
    </source>
</evidence>
<dbReference type="GO" id="GO:0032259">
    <property type="term" value="P:methylation"/>
    <property type="evidence" value="ECO:0007669"/>
    <property type="project" value="UniProtKB-KW"/>
</dbReference>
<dbReference type="InterPro" id="IPR006362">
    <property type="entry name" value="Cbl_synth_CobM/CibF"/>
</dbReference>
<dbReference type="OrthoDB" id="9815856at2"/>
<proteinExistence type="inferred from homology"/>
<dbReference type="NCBIfam" id="TIGR01465">
    <property type="entry name" value="cobM_cbiF"/>
    <property type="match status" value="1"/>
</dbReference>
<feature type="domain" description="Tetrapyrrole methylase" evidence="8">
    <location>
        <begin position="4"/>
        <end position="209"/>
    </location>
</feature>
<evidence type="ECO:0000256" key="7">
    <source>
        <dbReference type="RuleBase" id="RU003960"/>
    </source>
</evidence>
<dbReference type="InterPro" id="IPR050161">
    <property type="entry name" value="Siro_Cobalamin_biosynth"/>
</dbReference>
<dbReference type="InterPro" id="IPR000878">
    <property type="entry name" value="4pyrrol_Mease"/>
</dbReference>
<dbReference type="PROSITE" id="PS00839">
    <property type="entry name" value="SUMT_1"/>
    <property type="match status" value="1"/>
</dbReference>